<dbReference type="EMBL" id="KZ826327">
    <property type="protein sequence ID" value="PYI09369.1"/>
    <property type="molecule type" value="Genomic_DNA"/>
</dbReference>
<dbReference type="AlphaFoldDB" id="A0A319F248"/>
<reference evidence="8 9" key="1">
    <citation type="submission" date="2018-02" db="EMBL/GenBank/DDBJ databases">
        <title>The genomes of Aspergillus section Nigri reveals drivers in fungal speciation.</title>
        <authorList>
            <consortium name="DOE Joint Genome Institute"/>
            <person name="Vesth T.C."/>
            <person name="Nybo J."/>
            <person name="Theobald S."/>
            <person name="Brandl J."/>
            <person name="Frisvad J.C."/>
            <person name="Nielsen K.F."/>
            <person name="Lyhne E.K."/>
            <person name="Kogle M.E."/>
            <person name="Kuo A."/>
            <person name="Riley R."/>
            <person name="Clum A."/>
            <person name="Nolan M."/>
            <person name="Lipzen A."/>
            <person name="Salamov A."/>
            <person name="Henrissat B."/>
            <person name="Wiebenga A."/>
            <person name="De vries R.P."/>
            <person name="Grigoriev I.V."/>
            <person name="Mortensen U.H."/>
            <person name="Andersen M.R."/>
            <person name="Baker S.E."/>
        </authorList>
    </citation>
    <scope>NUCLEOTIDE SEQUENCE [LARGE SCALE GENOMIC DNA]</scope>
    <source>
        <strain evidence="8 9">CBS 121057</strain>
    </source>
</reference>
<organism evidence="8 9">
    <name type="scientific">Aspergillus sclerotiicarbonarius (strain CBS 121057 / IBT 28362)</name>
    <dbReference type="NCBI Taxonomy" id="1448318"/>
    <lineage>
        <taxon>Eukaryota</taxon>
        <taxon>Fungi</taxon>
        <taxon>Dikarya</taxon>
        <taxon>Ascomycota</taxon>
        <taxon>Pezizomycotina</taxon>
        <taxon>Eurotiomycetes</taxon>
        <taxon>Eurotiomycetidae</taxon>
        <taxon>Eurotiales</taxon>
        <taxon>Aspergillaceae</taxon>
        <taxon>Aspergillus</taxon>
        <taxon>Aspergillus subgen. Circumdati</taxon>
    </lineage>
</organism>
<feature type="transmembrane region" description="Helical" evidence="7">
    <location>
        <begin position="41"/>
        <end position="59"/>
    </location>
</feature>
<feature type="transmembrane region" description="Helical" evidence="7">
    <location>
        <begin position="12"/>
        <end position="29"/>
    </location>
</feature>
<feature type="transmembrane region" description="Helical" evidence="7">
    <location>
        <begin position="95"/>
        <end position="114"/>
    </location>
</feature>
<dbReference type="PANTHER" id="PTHR23501">
    <property type="entry name" value="MAJOR FACILITATOR SUPERFAMILY"/>
    <property type="match status" value="1"/>
</dbReference>
<gene>
    <name evidence="8" type="ORF">BO78DRAFT_415647</name>
</gene>
<dbReference type="OrthoDB" id="10021397at2759"/>
<keyword evidence="4 7" id="KW-0812">Transmembrane</keyword>
<feature type="transmembrane region" description="Helical" evidence="7">
    <location>
        <begin position="65"/>
        <end position="83"/>
    </location>
</feature>
<dbReference type="PANTHER" id="PTHR23501:SF12">
    <property type="entry name" value="MAJOR FACILITATOR SUPERFAMILY (MFS) PROFILE DOMAIN-CONTAINING PROTEIN-RELATED"/>
    <property type="match status" value="1"/>
</dbReference>
<evidence type="ECO:0000256" key="6">
    <source>
        <dbReference type="ARBA" id="ARBA00023136"/>
    </source>
</evidence>
<evidence type="ECO:0000256" key="2">
    <source>
        <dbReference type="ARBA" id="ARBA00007520"/>
    </source>
</evidence>
<accession>A0A319F248</accession>
<evidence type="ECO:0000313" key="8">
    <source>
        <dbReference type="EMBL" id="PYI09369.1"/>
    </source>
</evidence>
<name>A0A319F248_ASPSB</name>
<keyword evidence="9" id="KW-1185">Reference proteome</keyword>
<evidence type="ECO:0000256" key="1">
    <source>
        <dbReference type="ARBA" id="ARBA00004141"/>
    </source>
</evidence>
<keyword evidence="3" id="KW-0813">Transport</keyword>
<evidence type="ECO:0000256" key="5">
    <source>
        <dbReference type="ARBA" id="ARBA00022989"/>
    </source>
</evidence>
<keyword evidence="6 7" id="KW-0472">Membrane</keyword>
<evidence type="ECO:0000256" key="4">
    <source>
        <dbReference type="ARBA" id="ARBA00022692"/>
    </source>
</evidence>
<protein>
    <recommendedName>
        <fullName evidence="10">MFS general substrate transporter</fullName>
    </recommendedName>
</protein>
<comment type="similarity">
    <text evidence="2">Belongs to the major facilitator superfamily. TCR/Tet family.</text>
</comment>
<feature type="transmembrane region" description="Helical" evidence="7">
    <location>
        <begin position="172"/>
        <end position="190"/>
    </location>
</feature>
<dbReference type="GO" id="GO:0022857">
    <property type="term" value="F:transmembrane transporter activity"/>
    <property type="evidence" value="ECO:0007669"/>
    <property type="project" value="TreeGrafter"/>
</dbReference>
<comment type="subcellular location">
    <subcellularLocation>
        <location evidence="1">Membrane</location>
        <topology evidence="1">Multi-pass membrane protein</topology>
    </subcellularLocation>
</comment>
<keyword evidence="5 7" id="KW-1133">Transmembrane helix</keyword>
<dbReference type="Proteomes" id="UP000248423">
    <property type="component" value="Unassembled WGS sequence"/>
</dbReference>
<evidence type="ECO:0000256" key="7">
    <source>
        <dbReference type="SAM" id="Phobius"/>
    </source>
</evidence>
<evidence type="ECO:0008006" key="10">
    <source>
        <dbReference type="Google" id="ProtNLM"/>
    </source>
</evidence>
<sequence>MNALFAQMDSAQALVMLPILFLPLPFQFAHQDSALSISVRLLPLVLVLVLDILLNGAPMPKLGYYMPWFLCGRTLALAGLPVAQVKALPSQLAQAVALIGVGQVGGLALALTILNSLSMKQVASHIAAILPDVPCTVVHQAISGVQASMFADLSADQRERLLAAIVHSVDNFFVIMNAAAGLWLVLAVLLKWERLYMRCG</sequence>
<dbReference type="GO" id="GO:0005886">
    <property type="term" value="C:plasma membrane"/>
    <property type="evidence" value="ECO:0007669"/>
    <property type="project" value="TreeGrafter"/>
</dbReference>
<evidence type="ECO:0000313" key="9">
    <source>
        <dbReference type="Proteomes" id="UP000248423"/>
    </source>
</evidence>
<evidence type="ECO:0000256" key="3">
    <source>
        <dbReference type="ARBA" id="ARBA00022448"/>
    </source>
</evidence>
<dbReference type="VEuPathDB" id="FungiDB:BO78DRAFT_415647"/>
<proteinExistence type="inferred from homology"/>